<dbReference type="SUPFAM" id="SSF161111">
    <property type="entry name" value="Cation efflux protein transmembrane domain-like"/>
    <property type="match status" value="1"/>
</dbReference>
<evidence type="ECO:0000259" key="11">
    <source>
        <dbReference type="Pfam" id="PF16916"/>
    </source>
</evidence>
<feature type="domain" description="Cation efflux protein transmembrane" evidence="10">
    <location>
        <begin position="14"/>
        <end position="207"/>
    </location>
</feature>
<dbReference type="Gene3D" id="3.30.70.1350">
    <property type="entry name" value="Cation efflux protein, cytoplasmic domain"/>
    <property type="match status" value="1"/>
</dbReference>
<evidence type="ECO:0000256" key="3">
    <source>
        <dbReference type="ARBA" id="ARBA00022448"/>
    </source>
</evidence>
<dbReference type="EMBL" id="CAKLPX010000001">
    <property type="protein sequence ID" value="CAH0991121.1"/>
    <property type="molecule type" value="Genomic_DNA"/>
</dbReference>
<feature type="domain" description="Cation efflux protein cytoplasmic" evidence="11">
    <location>
        <begin position="212"/>
        <end position="288"/>
    </location>
</feature>
<evidence type="ECO:0000256" key="2">
    <source>
        <dbReference type="ARBA" id="ARBA00010212"/>
    </source>
</evidence>
<keyword evidence="7 9" id="KW-1133">Transmembrane helix</keyword>
<dbReference type="PANTHER" id="PTHR43840:SF15">
    <property type="entry name" value="MITOCHONDRIAL METAL TRANSPORTER 1-RELATED"/>
    <property type="match status" value="1"/>
</dbReference>
<dbReference type="InterPro" id="IPR050291">
    <property type="entry name" value="CDF_Transporter"/>
</dbReference>
<dbReference type="InterPro" id="IPR027469">
    <property type="entry name" value="Cation_efflux_TMD_sf"/>
</dbReference>
<name>A0ABN8ELZ8_9GAMM</name>
<dbReference type="NCBIfam" id="TIGR01297">
    <property type="entry name" value="CDF"/>
    <property type="match status" value="1"/>
</dbReference>
<feature type="transmembrane region" description="Helical" evidence="9">
    <location>
        <begin position="182"/>
        <end position="200"/>
    </location>
</feature>
<evidence type="ECO:0000256" key="8">
    <source>
        <dbReference type="ARBA" id="ARBA00023136"/>
    </source>
</evidence>
<dbReference type="Gene3D" id="1.20.1510.10">
    <property type="entry name" value="Cation efflux protein transmembrane domain"/>
    <property type="match status" value="1"/>
</dbReference>
<evidence type="ECO:0000313" key="12">
    <source>
        <dbReference type="EMBL" id="CAH0991121.1"/>
    </source>
</evidence>
<gene>
    <name evidence="12" type="primary">fieF</name>
    <name evidence="12" type="ORF">SIN8267_01222</name>
</gene>
<keyword evidence="6" id="KW-0406">Ion transport</keyword>
<dbReference type="Proteomes" id="UP000838100">
    <property type="component" value="Unassembled WGS sequence"/>
</dbReference>
<keyword evidence="4" id="KW-0408">Iron</keyword>
<dbReference type="RefSeq" id="WP_237443777.1">
    <property type="nucleotide sequence ID" value="NZ_CAKLPX010000001.1"/>
</dbReference>
<feature type="transmembrane region" description="Helical" evidence="9">
    <location>
        <begin position="116"/>
        <end position="136"/>
    </location>
</feature>
<feature type="transmembrane region" description="Helical" evidence="9">
    <location>
        <begin position="157"/>
        <end position="176"/>
    </location>
</feature>
<evidence type="ECO:0000256" key="6">
    <source>
        <dbReference type="ARBA" id="ARBA00022906"/>
    </source>
</evidence>
<protein>
    <submittedName>
        <fullName evidence="12">Ferrous-iron efflux pump FieF</fullName>
    </submittedName>
</protein>
<keyword evidence="6" id="KW-0864">Zinc transport</keyword>
<keyword evidence="4" id="KW-0410">Iron transport</keyword>
<dbReference type="InterPro" id="IPR002524">
    <property type="entry name" value="Cation_efflux"/>
</dbReference>
<evidence type="ECO:0000256" key="9">
    <source>
        <dbReference type="SAM" id="Phobius"/>
    </source>
</evidence>
<organism evidence="12 13">
    <name type="scientific">Sinobacterium norvegicum</name>
    <dbReference type="NCBI Taxonomy" id="1641715"/>
    <lineage>
        <taxon>Bacteria</taxon>
        <taxon>Pseudomonadati</taxon>
        <taxon>Pseudomonadota</taxon>
        <taxon>Gammaproteobacteria</taxon>
        <taxon>Cellvibrionales</taxon>
        <taxon>Spongiibacteraceae</taxon>
        <taxon>Sinobacterium</taxon>
    </lineage>
</organism>
<feature type="transmembrane region" description="Helical" evidence="9">
    <location>
        <begin position="81"/>
        <end position="104"/>
    </location>
</feature>
<reference evidence="12" key="1">
    <citation type="submission" date="2021-12" db="EMBL/GenBank/DDBJ databases">
        <authorList>
            <person name="Rodrigo-Torres L."/>
            <person name="Arahal R. D."/>
            <person name="Lucena T."/>
        </authorList>
    </citation>
    <scope>NUCLEOTIDE SEQUENCE</scope>
    <source>
        <strain evidence="12">CECT 8267</strain>
    </source>
</reference>
<dbReference type="Pfam" id="PF01545">
    <property type="entry name" value="Cation_efflux"/>
    <property type="match status" value="1"/>
</dbReference>
<accession>A0ABN8ELZ8</accession>
<evidence type="ECO:0000259" key="10">
    <source>
        <dbReference type="Pfam" id="PF01545"/>
    </source>
</evidence>
<evidence type="ECO:0000256" key="4">
    <source>
        <dbReference type="ARBA" id="ARBA00022496"/>
    </source>
</evidence>
<dbReference type="PANTHER" id="PTHR43840">
    <property type="entry name" value="MITOCHONDRIAL METAL TRANSPORTER 1-RELATED"/>
    <property type="match status" value="1"/>
</dbReference>
<dbReference type="InterPro" id="IPR058533">
    <property type="entry name" value="Cation_efflux_TM"/>
</dbReference>
<comment type="caution">
    <text evidence="12">The sequence shown here is derived from an EMBL/GenBank/DDBJ whole genome shotgun (WGS) entry which is preliminary data.</text>
</comment>
<keyword evidence="13" id="KW-1185">Reference proteome</keyword>
<comment type="similarity">
    <text evidence="2">Belongs to the cation diffusion facilitator (CDF) transporter (TC 2.A.4) family. FieF subfamily.</text>
</comment>
<dbReference type="Pfam" id="PF16916">
    <property type="entry name" value="ZT_dimer"/>
    <property type="match status" value="1"/>
</dbReference>
<dbReference type="InterPro" id="IPR027470">
    <property type="entry name" value="Cation_efflux_CTD"/>
</dbReference>
<keyword evidence="6" id="KW-0862">Zinc</keyword>
<comment type="subcellular location">
    <subcellularLocation>
        <location evidence="1">Membrane</location>
        <topology evidence="1">Multi-pass membrane protein</topology>
    </subcellularLocation>
</comment>
<evidence type="ECO:0000256" key="1">
    <source>
        <dbReference type="ARBA" id="ARBA00004141"/>
    </source>
</evidence>
<evidence type="ECO:0000313" key="13">
    <source>
        <dbReference type="Proteomes" id="UP000838100"/>
    </source>
</evidence>
<proteinExistence type="inferred from homology"/>
<dbReference type="InterPro" id="IPR036837">
    <property type="entry name" value="Cation_efflux_CTD_sf"/>
</dbReference>
<feature type="transmembrane region" description="Helical" evidence="9">
    <location>
        <begin position="12"/>
        <end position="32"/>
    </location>
</feature>
<keyword evidence="5 9" id="KW-0812">Transmembrane</keyword>
<evidence type="ECO:0000256" key="7">
    <source>
        <dbReference type="ARBA" id="ARBA00022989"/>
    </source>
</evidence>
<keyword evidence="3" id="KW-0813">Transport</keyword>
<keyword evidence="8 9" id="KW-0472">Membrane</keyword>
<dbReference type="SUPFAM" id="SSF160240">
    <property type="entry name" value="Cation efflux protein cytoplasmic domain-like"/>
    <property type="match status" value="1"/>
</dbReference>
<sequence length="369" mass="40462">MTAQREQIIWRVTVVGTVIDAVLSLLKLGVGFTFRSPALIADGIHSLSDLVSDGLILVMAKVAHQDPDKEHPYGHARFETLGTVILGMILFAVGLGMMVEYGTLVYQGALPPAPNALVLTVVAISLVAKEGLYHYTMHFAKQVTSKLLEANAWHSRSDSLSSLVVLLGLAASLAGYPQFELYAALAVAALIVKMGFSLTWGATQELLDHGVDDETISEITAVIEQVPGVKSLHLLRSRLMGHQIFLDAHIQVGWNISASEGHQINEWVMDAVRQQIDNIGDITLHIDSEDDDASDIQLLLPLRAEVEAYIEDYSALSGAMKVTIHYFSNGLHLELLYADQRNDELMRQQSDQLKSDHPLIKAVSLQRVI</sequence>
<evidence type="ECO:0000256" key="5">
    <source>
        <dbReference type="ARBA" id="ARBA00022692"/>
    </source>
</evidence>